<dbReference type="GO" id="GO:0003700">
    <property type="term" value="F:DNA-binding transcription factor activity"/>
    <property type="evidence" value="ECO:0007669"/>
    <property type="project" value="InterPro"/>
</dbReference>
<dbReference type="NCBIfam" id="TIGR02044">
    <property type="entry name" value="CueR"/>
    <property type="match status" value="1"/>
</dbReference>
<dbReference type="SMART" id="SM00422">
    <property type="entry name" value="HTH_MERR"/>
    <property type="match status" value="1"/>
</dbReference>
<accession>A0A0F1Q722</accession>
<feature type="compositionally biased region" description="Basic and acidic residues" evidence="7">
    <location>
        <begin position="131"/>
        <end position="154"/>
    </location>
</feature>
<dbReference type="GO" id="GO:0005507">
    <property type="term" value="F:copper ion binding"/>
    <property type="evidence" value="ECO:0007669"/>
    <property type="project" value="InterPro"/>
</dbReference>
<dbReference type="InterPro" id="IPR015358">
    <property type="entry name" value="Tscrpt_reg_MerR_DNA-bd"/>
</dbReference>
<evidence type="ECO:0000259" key="8">
    <source>
        <dbReference type="PROSITE" id="PS50937"/>
    </source>
</evidence>
<evidence type="ECO:0000313" key="10">
    <source>
        <dbReference type="Proteomes" id="UP000076008"/>
    </source>
</evidence>
<protein>
    <submittedName>
        <fullName evidence="9">HTH-type transcriptional regulator cueR</fullName>
    </submittedName>
</protein>
<keyword evidence="2" id="KW-0963">Cytoplasm</keyword>
<dbReference type="Pfam" id="PF00376">
    <property type="entry name" value="MerR"/>
    <property type="match status" value="1"/>
</dbReference>
<dbReference type="EMBL" id="FJXR01000057">
    <property type="protein sequence ID" value="CZW48869.1"/>
    <property type="molecule type" value="Genomic_DNA"/>
</dbReference>
<dbReference type="AlphaFoldDB" id="A0A0F1Q722"/>
<dbReference type="InterPro" id="IPR047057">
    <property type="entry name" value="MerR_fam"/>
</dbReference>
<dbReference type="PANTHER" id="PTHR30204">
    <property type="entry name" value="REDOX-CYCLING DRUG-SENSING TRANSCRIPTIONAL ACTIVATOR SOXR"/>
    <property type="match status" value="1"/>
</dbReference>
<evidence type="ECO:0000256" key="7">
    <source>
        <dbReference type="SAM" id="MobiDB-lite"/>
    </source>
</evidence>
<evidence type="ECO:0000256" key="3">
    <source>
        <dbReference type="ARBA" id="ARBA00023015"/>
    </source>
</evidence>
<dbReference type="InterPro" id="IPR000551">
    <property type="entry name" value="MerR-type_HTH_dom"/>
</dbReference>
<dbReference type="PANTHER" id="PTHR30204:SF94">
    <property type="entry name" value="HEAVY METAL-DEPENDENT TRANSCRIPTIONAL REGULATOR HI_0293-RELATED"/>
    <property type="match status" value="1"/>
</dbReference>
<evidence type="ECO:0000313" key="9">
    <source>
        <dbReference type="EMBL" id="CZW48869.1"/>
    </source>
</evidence>
<dbReference type="SUPFAM" id="SSF46955">
    <property type="entry name" value="Putative DNA-binding domain"/>
    <property type="match status" value="1"/>
</dbReference>
<organism evidence="9 10">
    <name type="scientific">Enterobacter cloacae</name>
    <dbReference type="NCBI Taxonomy" id="550"/>
    <lineage>
        <taxon>Bacteria</taxon>
        <taxon>Pseudomonadati</taxon>
        <taxon>Pseudomonadota</taxon>
        <taxon>Gammaproteobacteria</taxon>
        <taxon>Enterobacterales</taxon>
        <taxon>Enterobacteriaceae</taxon>
        <taxon>Enterobacter</taxon>
        <taxon>Enterobacter cloacae complex</taxon>
    </lineage>
</organism>
<keyword evidence="6" id="KW-0175">Coiled coil</keyword>
<dbReference type="RefSeq" id="WP_016154433.1">
    <property type="nucleotide sequence ID" value="NZ_CP020089.1"/>
</dbReference>
<dbReference type="PROSITE" id="PS00552">
    <property type="entry name" value="HTH_MERR_1"/>
    <property type="match status" value="1"/>
</dbReference>
<sequence length="154" mass="17525">MNIGKASNESGISAKMIRYYEQIGLIPATGRTEAGYRDYAPNDVHRLIFIRSARDLGFSLEEIADLLKLWNDKSRQSADVKRLAQEHMDDLERRMENMRRMADTLRALIKSCAGDERVECPILQTLMTADAKSHPGKREGAVQRRSRGNEMEKA</sequence>
<dbReference type="Pfam" id="PF09278">
    <property type="entry name" value="MerR-DNA-bind"/>
    <property type="match status" value="1"/>
</dbReference>
<feature type="region of interest" description="Disordered" evidence="7">
    <location>
        <begin position="129"/>
        <end position="154"/>
    </location>
</feature>
<evidence type="ECO:0000256" key="4">
    <source>
        <dbReference type="ARBA" id="ARBA00023125"/>
    </source>
</evidence>
<keyword evidence="3" id="KW-0805">Transcription regulation</keyword>
<name>A0A0F1Q722_ENTCL</name>
<dbReference type="PROSITE" id="PS50937">
    <property type="entry name" value="HTH_MERR_2"/>
    <property type="match status" value="1"/>
</dbReference>
<dbReference type="GO" id="GO:0003677">
    <property type="term" value="F:DNA binding"/>
    <property type="evidence" value="ECO:0007669"/>
    <property type="project" value="UniProtKB-KW"/>
</dbReference>
<feature type="coiled-coil region" evidence="6">
    <location>
        <begin position="81"/>
        <end position="108"/>
    </location>
</feature>
<dbReference type="InterPro" id="IPR009061">
    <property type="entry name" value="DNA-bd_dom_put_sf"/>
</dbReference>
<keyword evidence="4" id="KW-0238">DNA-binding</keyword>
<feature type="domain" description="HTH merR-type" evidence="8">
    <location>
        <begin position="1"/>
        <end position="69"/>
    </location>
</feature>
<reference evidence="9 10" key="1">
    <citation type="submission" date="2016-03" db="EMBL/GenBank/DDBJ databases">
        <authorList>
            <consortium name="Pathogen Informatics"/>
        </authorList>
    </citation>
    <scope>NUCLEOTIDE SEQUENCE [LARGE SCALE GENOMIC DNA]</scope>
    <source>
        <strain evidence="10">e1252</strain>
    </source>
</reference>
<dbReference type="GO" id="GO:0005737">
    <property type="term" value="C:cytoplasm"/>
    <property type="evidence" value="ECO:0007669"/>
    <property type="project" value="UniProtKB-SubCell"/>
</dbReference>
<dbReference type="GO" id="GO:0045893">
    <property type="term" value="P:positive regulation of DNA-templated transcription"/>
    <property type="evidence" value="ECO:0007669"/>
    <property type="project" value="InterPro"/>
</dbReference>
<dbReference type="Gene3D" id="1.10.1660.10">
    <property type="match status" value="1"/>
</dbReference>
<dbReference type="InterPro" id="IPR011789">
    <property type="entry name" value="CueR"/>
</dbReference>
<gene>
    <name evidence="9" type="primary">hmrR_2</name>
    <name evidence="9" type="ORF">SAMEA2273318_04931</name>
</gene>
<dbReference type="Proteomes" id="UP000076008">
    <property type="component" value="Unassembled WGS sequence"/>
</dbReference>
<evidence type="ECO:0000256" key="6">
    <source>
        <dbReference type="SAM" id="Coils"/>
    </source>
</evidence>
<evidence type="ECO:0000256" key="1">
    <source>
        <dbReference type="ARBA" id="ARBA00004496"/>
    </source>
</evidence>
<evidence type="ECO:0000256" key="5">
    <source>
        <dbReference type="ARBA" id="ARBA00023163"/>
    </source>
</evidence>
<keyword evidence="5" id="KW-0804">Transcription</keyword>
<proteinExistence type="predicted"/>
<dbReference type="GeneID" id="63140449"/>
<comment type="subcellular location">
    <subcellularLocation>
        <location evidence="1">Cytoplasm</location>
    </subcellularLocation>
</comment>
<evidence type="ECO:0000256" key="2">
    <source>
        <dbReference type="ARBA" id="ARBA00022490"/>
    </source>
</evidence>
<dbReference type="CDD" id="cd01108">
    <property type="entry name" value="HTH_CueR"/>
    <property type="match status" value="1"/>
</dbReference>
<dbReference type="PRINTS" id="PR00040">
    <property type="entry name" value="HTHMERR"/>
</dbReference>